<dbReference type="AlphaFoldDB" id="A0A089MB13"/>
<dbReference type="Gene3D" id="3.40.50.720">
    <property type="entry name" value="NAD(P)-binding Rossmann-like Domain"/>
    <property type="match status" value="1"/>
</dbReference>
<dbReference type="GO" id="GO:0015940">
    <property type="term" value="P:pantothenate biosynthetic process"/>
    <property type="evidence" value="ECO:0007669"/>
    <property type="project" value="UniProtKB-UniPathway"/>
</dbReference>
<keyword evidence="8 11" id="KW-0560">Oxidoreductase</keyword>
<dbReference type="KEGG" id="pgm:PGRAT_24650"/>
<dbReference type="Proteomes" id="UP000029500">
    <property type="component" value="Chromosome"/>
</dbReference>
<dbReference type="PANTHER" id="PTHR43765:SF2">
    <property type="entry name" value="2-DEHYDROPANTOATE 2-REDUCTASE"/>
    <property type="match status" value="1"/>
</dbReference>
<feature type="domain" description="Ketopantoate reductase C-terminal" evidence="13">
    <location>
        <begin position="199"/>
        <end position="320"/>
    </location>
</feature>
<dbReference type="eggNOG" id="COG1893">
    <property type="taxonomic scope" value="Bacteria"/>
</dbReference>
<dbReference type="InterPro" id="IPR050838">
    <property type="entry name" value="Ketopantoate_reductase"/>
</dbReference>
<dbReference type="InterPro" id="IPR013332">
    <property type="entry name" value="KPR_N"/>
</dbReference>
<evidence type="ECO:0000259" key="12">
    <source>
        <dbReference type="Pfam" id="PF02558"/>
    </source>
</evidence>
<evidence type="ECO:0000256" key="7">
    <source>
        <dbReference type="ARBA" id="ARBA00022857"/>
    </source>
</evidence>
<dbReference type="InterPro" id="IPR036291">
    <property type="entry name" value="NAD(P)-bd_dom_sf"/>
</dbReference>
<organism evidence="14 15">
    <name type="scientific">Paenibacillus graminis</name>
    <dbReference type="NCBI Taxonomy" id="189425"/>
    <lineage>
        <taxon>Bacteria</taxon>
        <taxon>Bacillati</taxon>
        <taxon>Bacillota</taxon>
        <taxon>Bacilli</taxon>
        <taxon>Bacillales</taxon>
        <taxon>Paenibacillaceae</taxon>
        <taxon>Paenibacillus</taxon>
    </lineage>
</organism>
<feature type="domain" description="Ketopantoate reductase N-terminal" evidence="12">
    <location>
        <begin position="4"/>
        <end position="161"/>
    </location>
</feature>
<evidence type="ECO:0000256" key="6">
    <source>
        <dbReference type="ARBA" id="ARBA00022655"/>
    </source>
</evidence>
<evidence type="ECO:0000256" key="3">
    <source>
        <dbReference type="ARBA" id="ARBA00007870"/>
    </source>
</evidence>
<dbReference type="InterPro" id="IPR013752">
    <property type="entry name" value="KPA_reductase"/>
</dbReference>
<dbReference type="OrthoDB" id="9800163at2"/>
<dbReference type="HOGENOM" id="CLU_031468_0_1_9"/>
<comment type="function">
    <text evidence="1 11">Catalyzes the NADPH-dependent reduction of ketopantoate into pantoic acid.</text>
</comment>
<dbReference type="Pfam" id="PF08546">
    <property type="entry name" value="ApbA_C"/>
    <property type="match status" value="1"/>
</dbReference>
<evidence type="ECO:0000313" key="14">
    <source>
        <dbReference type="EMBL" id="AIQ70462.1"/>
    </source>
</evidence>
<evidence type="ECO:0000256" key="4">
    <source>
        <dbReference type="ARBA" id="ARBA00013014"/>
    </source>
</evidence>
<dbReference type="EMBL" id="CP009287">
    <property type="protein sequence ID" value="AIQ70462.1"/>
    <property type="molecule type" value="Genomic_DNA"/>
</dbReference>
<dbReference type="SUPFAM" id="SSF51735">
    <property type="entry name" value="NAD(P)-binding Rossmann-fold domains"/>
    <property type="match status" value="1"/>
</dbReference>
<evidence type="ECO:0000256" key="1">
    <source>
        <dbReference type="ARBA" id="ARBA00002919"/>
    </source>
</evidence>
<evidence type="ECO:0000256" key="2">
    <source>
        <dbReference type="ARBA" id="ARBA00004994"/>
    </source>
</evidence>
<dbReference type="STRING" id="189425.PGRAT_24650"/>
<reference evidence="14 15" key="1">
    <citation type="submission" date="2014-08" db="EMBL/GenBank/DDBJ databases">
        <title>Comparative genomics of the Paenibacillus odorifer group.</title>
        <authorList>
            <person name="den Bakker H.C."/>
            <person name="Tsai Y.-C."/>
            <person name="Martin N."/>
            <person name="Korlach J."/>
            <person name="Wiedmann M."/>
        </authorList>
    </citation>
    <scope>NUCLEOTIDE SEQUENCE [LARGE SCALE GENOMIC DNA]</scope>
    <source>
        <strain evidence="14 15">DSM 15220</strain>
    </source>
</reference>
<dbReference type="InterPro" id="IPR003710">
    <property type="entry name" value="ApbA"/>
</dbReference>
<evidence type="ECO:0000256" key="5">
    <source>
        <dbReference type="ARBA" id="ARBA00019465"/>
    </source>
</evidence>
<dbReference type="NCBIfam" id="TIGR00745">
    <property type="entry name" value="apbA_panE"/>
    <property type="match status" value="1"/>
</dbReference>
<proteinExistence type="inferred from homology"/>
<dbReference type="GO" id="GO:0008677">
    <property type="term" value="F:2-dehydropantoate 2-reductase activity"/>
    <property type="evidence" value="ECO:0007669"/>
    <property type="project" value="UniProtKB-EC"/>
</dbReference>
<evidence type="ECO:0000256" key="8">
    <source>
        <dbReference type="ARBA" id="ARBA00023002"/>
    </source>
</evidence>
<evidence type="ECO:0000313" key="15">
    <source>
        <dbReference type="Proteomes" id="UP000029500"/>
    </source>
</evidence>
<protein>
    <recommendedName>
        <fullName evidence="5 11">2-dehydropantoate 2-reductase</fullName>
        <ecNumber evidence="4 11">1.1.1.169</ecNumber>
    </recommendedName>
    <alternativeName>
        <fullName evidence="9 11">Ketopantoate reductase</fullName>
    </alternativeName>
</protein>
<comment type="pathway">
    <text evidence="2 11">Cofactor biosynthesis; (R)-pantothenate biosynthesis; (R)-pantoate from 3-methyl-2-oxobutanoate: step 2/2.</text>
</comment>
<dbReference type="Gene3D" id="1.10.1040.10">
    <property type="entry name" value="N-(1-d-carboxylethyl)-l-norvaline Dehydrogenase, domain 2"/>
    <property type="match status" value="1"/>
</dbReference>
<evidence type="ECO:0000259" key="13">
    <source>
        <dbReference type="Pfam" id="PF08546"/>
    </source>
</evidence>
<dbReference type="RefSeq" id="WP_025708361.1">
    <property type="nucleotide sequence ID" value="NZ_CP009287.1"/>
</dbReference>
<dbReference type="GO" id="GO:0050661">
    <property type="term" value="F:NADP binding"/>
    <property type="evidence" value="ECO:0007669"/>
    <property type="project" value="TreeGrafter"/>
</dbReference>
<comment type="similarity">
    <text evidence="3 11">Belongs to the ketopantoate reductase family.</text>
</comment>
<comment type="catalytic activity">
    <reaction evidence="10 11">
        <text>(R)-pantoate + NADP(+) = 2-dehydropantoate + NADPH + H(+)</text>
        <dbReference type="Rhea" id="RHEA:16233"/>
        <dbReference type="ChEBI" id="CHEBI:11561"/>
        <dbReference type="ChEBI" id="CHEBI:15378"/>
        <dbReference type="ChEBI" id="CHEBI:15980"/>
        <dbReference type="ChEBI" id="CHEBI:57783"/>
        <dbReference type="ChEBI" id="CHEBI:58349"/>
        <dbReference type="EC" id="1.1.1.169"/>
    </reaction>
</comment>
<dbReference type="UniPathway" id="UPA00028">
    <property type="reaction ID" value="UER00004"/>
</dbReference>
<evidence type="ECO:0000256" key="10">
    <source>
        <dbReference type="ARBA" id="ARBA00048793"/>
    </source>
</evidence>
<sequence length="325" mass="35576">MKIDIIGAGSLGLLLAGKLIHAGAEVRLWCRSDEQAGELSRHGITISYEDGSLPLHLAGSSLRAGVIDKFAETVSRVPGDWTAIMLKQNVFHDTLPEILAPLRDTRLHAVCFQNGNGHLELLQELLPQASVWAAVTTEAAKRKTLTEIIHAGTGETIIGKRRNININVEKGGSEEDSAAISLTKALVAAGFRAWMSKEVDTMIYRKLLFNAVINPLTAIWRIQNGELTASAERVQLMKELYREAASVYDACGITYDVHAWEGILEVCRATSGNTSSMLADVLASRATEIRWINGSIVEMADRAGIAVPLHRWICRLVEGMNVKER</sequence>
<dbReference type="Pfam" id="PF02558">
    <property type="entry name" value="ApbA"/>
    <property type="match status" value="1"/>
</dbReference>
<dbReference type="EC" id="1.1.1.169" evidence="4 11"/>
<evidence type="ECO:0000256" key="11">
    <source>
        <dbReference type="RuleBase" id="RU362068"/>
    </source>
</evidence>
<keyword evidence="6 11" id="KW-0566">Pantothenate biosynthesis</keyword>
<keyword evidence="7 11" id="KW-0521">NADP</keyword>
<dbReference type="InterPro" id="IPR008927">
    <property type="entry name" value="6-PGluconate_DH-like_C_sf"/>
</dbReference>
<dbReference type="SUPFAM" id="SSF48179">
    <property type="entry name" value="6-phosphogluconate dehydrogenase C-terminal domain-like"/>
    <property type="match status" value="1"/>
</dbReference>
<evidence type="ECO:0000256" key="9">
    <source>
        <dbReference type="ARBA" id="ARBA00032024"/>
    </source>
</evidence>
<dbReference type="PANTHER" id="PTHR43765">
    <property type="entry name" value="2-DEHYDROPANTOATE 2-REDUCTASE-RELATED"/>
    <property type="match status" value="1"/>
</dbReference>
<accession>A0A089MB13</accession>
<gene>
    <name evidence="14" type="ORF">PGRAT_24650</name>
</gene>
<dbReference type="InterPro" id="IPR013328">
    <property type="entry name" value="6PGD_dom2"/>
</dbReference>
<dbReference type="GO" id="GO:0005737">
    <property type="term" value="C:cytoplasm"/>
    <property type="evidence" value="ECO:0007669"/>
    <property type="project" value="TreeGrafter"/>
</dbReference>
<name>A0A089MB13_9BACL</name>
<keyword evidence="15" id="KW-1185">Reference proteome</keyword>